<evidence type="ECO:0000259" key="2">
    <source>
        <dbReference type="Pfam" id="PF07714"/>
    </source>
</evidence>
<organism evidence="3 4">
    <name type="scientific">Mycena metata</name>
    <dbReference type="NCBI Taxonomy" id="1033252"/>
    <lineage>
        <taxon>Eukaryota</taxon>
        <taxon>Fungi</taxon>
        <taxon>Dikarya</taxon>
        <taxon>Basidiomycota</taxon>
        <taxon>Agaricomycotina</taxon>
        <taxon>Agaricomycetes</taxon>
        <taxon>Agaricomycetidae</taxon>
        <taxon>Agaricales</taxon>
        <taxon>Marasmiineae</taxon>
        <taxon>Mycenaceae</taxon>
        <taxon>Mycena</taxon>
    </lineage>
</organism>
<feature type="domain" description="Serine-threonine/tyrosine-protein kinase catalytic" evidence="2">
    <location>
        <begin position="90"/>
        <end position="192"/>
    </location>
</feature>
<dbReference type="InterPro" id="IPR011011">
    <property type="entry name" value="Znf_FYVE_PHD"/>
</dbReference>
<protein>
    <recommendedName>
        <fullName evidence="2">Serine-threonine/tyrosine-protein kinase catalytic domain-containing protein</fullName>
    </recommendedName>
</protein>
<feature type="region of interest" description="Disordered" evidence="1">
    <location>
        <begin position="266"/>
        <end position="306"/>
    </location>
</feature>
<comment type="caution">
    <text evidence="3">The sequence shown here is derived from an EMBL/GenBank/DDBJ whole genome shotgun (WGS) entry which is preliminary data.</text>
</comment>
<dbReference type="InterPro" id="IPR011009">
    <property type="entry name" value="Kinase-like_dom_sf"/>
</dbReference>
<dbReference type="GO" id="GO:0004672">
    <property type="term" value="F:protein kinase activity"/>
    <property type="evidence" value="ECO:0007669"/>
    <property type="project" value="InterPro"/>
</dbReference>
<dbReference type="Gene3D" id="1.10.510.10">
    <property type="entry name" value="Transferase(Phosphotransferase) domain 1"/>
    <property type="match status" value="1"/>
</dbReference>
<evidence type="ECO:0000313" key="4">
    <source>
        <dbReference type="Proteomes" id="UP001215598"/>
    </source>
</evidence>
<gene>
    <name evidence="3" type="ORF">B0H16DRAFT_742342</name>
</gene>
<dbReference type="EMBL" id="JARKIB010000515">
    <property type="protein sequence ID" value="KAJ7702546.1"/>
    <property type="molecule type" value="Genomic_DNA"/>
</dbReference>
<dbReference type="Proteomes" id="UP001215598">
    <property type="component" value="Unassembled WGS sequence"/>
</dbReference>
<keyword evidence="4" id="KW-1185">Reference proteome</keyword>
<feature type="region of interest" description="Disordered" evidence="1">
    <location>
        <begin position="449"/>
        <end position="501"/>
    </location>
</feature>
<evidence type="ECO:0000313" key="3">
    <source>
        <dbReference type="EMBL" id="KAJ7702546.1"/>
    </source>
</evidence>
<dbReference type="AlphaFoldDB" id="A0AAD7DY96"/>
<name>A0AAD7DY96_9AGAR</name>
<dbReference type="Pfam" id="PF07714">
    <property type="entry name" value="PK_Tyr_Ser-Thr"/>
    <property type="match status" value="1"/>
</dbReference>
<feature type="compositionally biased region" description="Low complexity" evidence="1">
    <location>
        <begin position="270"/>
        <end position="282"/>
    </location>
</feature>
<reference evidence="3" key="1">
    <citation type="submission" date="2023-03" db="EMBL/GenBank/DDBJ databases">
        <title>Massive genome expansion in bonnet fungi (Mycena s.s.) driven by repeated elements and novel gene families across ecological guilds.</title>
        <authorList>
            <consortium name="Lawrence Berkeley National Laboratory"/>
            <person name="Harder C.B."/>
            <person name="Miyauchi S."/>
            <person name="Viragh M."/>
            <person name="Kuo A."/>
            <person name="Thoen E."/>
            <person name="Andreopoulos B."/>
            <person name="Lu D."/>
            <person name="Skrede I."/>
            <person name="Drula E."/>
            <person name="Henrissat B."/>
            <person name="Morin E."/>
            <person name="Kohler A."/>
            <person name="Barry K."/>
            <person name="LaButti K."/>
            <person name="Morin E."/>
            <person name="Salamov A."/>
            <person name="Lipzen A."/>
            <person name="Mereny Z."/>
            <person name="Hegedus B."/>
            <person name="Baldrian P."/>
            <person name="Stursova M."/>
            <person name="Weitz H."/>
            <person name="Taylor A."/>
            <person name="Grigoriev I.V."/>
            <person name="Nagy L.G."/>
            <person name="Martin F."/>
            <person name="Kauserud H."/>
        </authorList>
    </citation>
    <scope>NUCLEOTIDE SEQUENCE</scope>
    <source>
        <strain evidence="3">CBHHK182m</strain>
    </source>
</reference>
<dbReference type="SUPFAM" id="SSF57903">
    <property type="entry name" value="FYVE/PHD zinc finger"/>
    <property type="match status" value="1"/>
</dbReference>
<accession>A0AAD7DY96</accession>
<dbReference type="InterPro" id="IPR001245">
    <property type="entry name" value="Ser-Thr/Tyr_kinase_cat_dom"/>
</dbReference>
<proteinExistence type="predicted"/>
<dbReference type="Gene3D" id="3.30.40.10">
    <property type="entry name" value="Zinc/RING finger domain, C3HC4 (zinc finger)"/>
    <property type="match status" value="1"/>
</dbReference>
<evidence type="ECO:0000256" key="1">
    <source>
        <dbReference type="SAM" id="MobiDB-lite"/>
    </source>
</evidence>
<dbReference type="CDD" id="cd15489">
    <property type="entry name" value="PHD_SF"/>
    <property type="match status" value="1"/>
</dbReference>
<dbReference type="SUPFAM" id="SSF56112">
    <property type="entry name" value="Protein kinase-like (PK-like)"/>
    <property type="match status" value="1"/>
</dbReference>
<sequence>MAFISNASNFTLGDGVYTNVQGNIVHNNFYGTKRRRDEIEDGSDVLLLRDRPDKRPRLEEEGAASGLKVIRQQNLQLIRQIGSGPGYLLHAARNKARAVTVKVFNSSDPSARQQLEAAVTLCKKLMHPNVLRMKGISSLTSLSQFIVYEDVPRKNAKGPLATALQNRTRSLQLGFKMVADLSAGMDYLSRQGISLAVMRAENFDVFLDVDDRFLIIINANSSDIGDVPHSYGSQEDNSWALFNSLCDKILVSANRVLHTEEIDRDPVLLPSTSPPSQKSDSSLIFIGSPSSPDQQDDAGGHASSVGDPRREYVWRAMDRGKQSLATVTEHMTTHLDLAPARLQRLTQTDGRRAHRCRGYMREEITLAPTIVDSAVISHDTPRPLEICSICHEIVGWDEVFRCICGDSGPGSRYTVKCTLCKFWSHRDCTGNVQLDFTCRFCEGSGDLESSFSDSPPTPTLSLSPSTPPLALMTPTFNSTSEHETLHPDPGPSTISSAAKRRKNSAPAAQAVEFVVATPRQRSRTASAPTPPPYWQTIQIPNVYLPASGSGSFSVDADADASLMPILVRHGVGNGNGGFDYMPSFSGTYDSESSNFLRSMFSATISPTSPPSSTSGSGPSSPYTPAISSFHPSAFSPSSYASPTLDAAYPPAGDMGLGLESAGMDADGHYVSYASAWAASSPRASAPTAGFADGDFDIGRIPDIEWDLGRTAFPAASGGTHMEMGYDDMMAGRGF</sequence>
<dbReference type="InterPro" id="IPR013083">
    <property type="entry name" value="Znf_RING/FYVE/PHD"/>
</dbReference>
<feature type="compositionally biased region" description="Low complexity" evidence="1">
    <location>
        <begin position="449"/>
        <end position="475"/>
    </location>
</feature>